<comment type="caution">
    <text evidence="1">The sequence shown here is derived from an EMBL/GenBank/DDBJ whole genome shotgun (WGS) entry which is preliminary data.</text>
</comment>
<dbReference type="AlphaFoldDB" id="A0A921AUW0"/>
<name>A0A921AUW0_9BACT</name>
<protein>
    <submittedName>
        <fullName evidence="1">Uncharacterized protein</fullName>
    </submittedName>
</protein>
<proteinExistence type="predicted"/>
<evidence type="ECO:0000313" key="2">
    <source>
        <dbReference type="Proteomes" id="UP000698963"/>
    </source>
</evidence>
<reference evidence="1" key="1">
    <citation type="journal article" date="2021" name="PeerJ">
        <title>Extensive microbial diversity within the chicken gut microbiome revealed by metagenomics and culture.</title>
        <authorList>
            <person name="Gilroy R."/>
            <person name="Ravi A."/>
            <person name="Getino M."/>
            <person name="Pursley I."/>
            <person name="Horton D.L."/>
            <person name="Alikhan N.F."/>
            <person name="Baker D."/>
            <person name="Gharbi K."/>
            <person name="Hall N."/>
            <person name="Watson M."/>
            <person name="Adriaenssens E.M."/>
            <person name="Foster-Nyarko E."/>
            <person name="Jarju S."/>
            <person name="Secka A."/>
            <person name="Antonio M."/>
            <person name="Oren A."/>
            <person name="Chaudhuri R.R."/>
            <person name="La Ragione R."/>
            <person name="Hildebrand F."/>
            <person name="Pallen M.J."/>
        </authorList>
    </citation>
    <scope>NUCLEOTIDE SEQUENCE</scope>
    <source>
        <strain evidence="1">ChiGjej2B2-19336</strain>
    </source>
</reference>
<evidence type="ECO:0000313" key="1">
    <source>
        <dbReference type="EMBL" id="HJD96331.1"/>
    </source>
</evidence>
<organism evidence="1 2">
    <name type="scientific">Mailhella massiliensis</name>
    <dbReference type="NCBI Taxonomy" id="1903261"/>
    <lineage>
        <taxon>Bacteria</taxon>
        <taxon>Pseudomonadati</taxon>
        <taxon>Thermodesulfobacteriota</taxon>
        <taxon>Desulfovibrionia</taxon>
        <taxon>Desulfovibrionales</taxon>
        <taxon>Desulfovibrionaceae</taxon>
        <taxon>Mailhella</taxon>
    </lineage>
</organism>
<sequence length="110" mass="12555">MRPVLVKAYGALNPATEETLRAVRAVLEDWYIPEAVELKGDLLRISYEGEVFPDEEVVEALRPFLCDASEGKLDILDLEAWTLHRYFFAYGRLRDHTATLDKALEACSMH</sequence>
<accession>A0A921AUW0</accession>
<dbReference type="EMBL" id="DYZA01000029">
    <property type="protein sequence ID" value="HJD96331.1"/>
    <property type="molecule type" value="Genomic_DNA"/>
</dbReference>
<dbReference type="Proteomes" id="UP000698963">
    <property type="component" value="Unassembled WGS sequence"/>
</dbReference>
<reference evidence="1" key="2">
    <citation type="submission" date="2021-09" db="EMBL/GenBank/DDBJ databases">
        <authorList>
            <person name="Gilroy R."/>
        </authorList>
    </citation>
    <scope>NUCLEOTIDE SEQUENCE</scope>
    <source>
        <strain evidence="1">ChiGjej2B2-19336</strain>
    </source>
</reference>
<dbReference type="RefSeq" id="WP_304120570.1">
    <property type="nucleotide sequence ID" value="NZ_DYZA01000029.1"/>
</dbReference>
<gene>
    <name evidence="1" type="ORF">K8W16_01620</name>
</gene>